<dbReference type="InterPro" id="IPR000504">
    <property type="entry name" value="RRM_dom"/>
</dbReference>
<evidence type="ECO:0000256" key="1">
    <source>
        <dbReference type="ARBA" id="ARBA00004123"/>
    </source>
</evidence>
<feature type="compositionally biased region" description="Polar residues" evidence="6">
    <location>
        <begin position="419"/>
        <end position="429"/>
    </location>
</feature>
<dbReference type="Pfam" id="PF04818">
    <property type="entry name" value="CID"/>
    <property type="match status" value="1"/>
</dbReference>
<dbReference type="GO" id="GO:0006369">
    <property type="term" value="P:termination of RNA polymerase II transcription"/>
    <property type="evidence" value="ECO:0007669"/>
    <property type="project" value="UniProtKB-ARBA"/>
</dbReference>
<sequence length="777" mass="82893">MATNIIHDLDQQLVSLNQLKPPGASKGKIASITNLCVNNIQAESTVVQSLYRALKKAPATHKLGALYVIDSVVRQWIEKAKQNGQDLHVEGRGEPGTYSAAVKRVTELMPALFDDIMKGIPQEQRPKLENMIGIWDKGSTFPAKLLSEFKGRLNGVVAPPAAQTNGTSAAHAPAPAPALKQEAEKFVPPIITRPLHTPLGYPPQYLFDQGLIARKGEQPKTNGAAAHSRPPPPQQQLPQQHPQPAPSAPAQDVNSILAALANAVPPPAAPTPSQPLQHAIAPPPTATPQQLPPNLAALFGQQNGMQAPAQQPIPPQAPAFSAPSTNAMMPMPGFQLPQGFTGFPPQPPPSIPQPYAAAPPPQPAAPADPLASLRGILPPNIINDQGKLVMALHLLADLQKQGLPMEQWGPILQAFDDAQPSSQAVTNDTYGRRRSRSPERGGGGGGGRGRASPVYGTYEEIAAKKKTEDDRMNRNGGGGGRGGRYRQRSPIASMRDLVMRDSPGPTAMNGMPMQPKYIAIDSSLPPDHIKVLSRTLFVGGANGSQQEIQQLFERFGRVQTCIANRDKRHAFVKMTTRNHALSAKQGMEELQSRNDRETMSIARQTKWGVGFGPRECCDYQRGESIIPIQKLTEADVKWLMTAEFGGTGGKHLEAGMVLEEPDIEIGAGVSSKAMSKRVLPADGGPPSKKQRDERAGGGEGRGRKRGGGHGQHQQQHDYDGGFGAGGYSGVTGGGPPMPMPMEAYGYARPEPVAVATPPAVPTFGFSLPQSGLGQPYR</sequence>
<dbReference type="InterPro" id="IPR012677">
    <property type="entry name" value="Nucleotide-bd_a/b_plait_sf"/>
</dbReference>
<evidence type="ECO:0000256" key="6">
    <source>
        <dbReference type="SAM" id="MobiDB-lite"/>
    </source>
</evidence>
<dbReference type="SUPFAM" id="SSF48464">
    <property type="entry name" value="ENTH/VHS domain"/>
    <property type="match status" value="1"/>
</dbReference>
<name>A0AAV9JY77_9PEZI</name>
<keyword evidence="3 5" id="KW-0694">RNA-binding</keyword>
<gene>
    <name evidence="9" type="ORF">LTR36_000120</name>
</gene>
<keyword evidence="10" id="KW-1185">Reference proteome</keyword>
<dbReference type="PRINTS" id="PR01217">
    <property type="entry name" value="PRICHEXTENSN"/>
</dbReference>
<feature type="domain" description="RRM" evidence="7">
    <location>
        <begin position="534"/>
        <end position="606"/>
    </location>
</feature>
<evidence type="ECO:0000313" key="10">
    <source>
        <dbReference type="Proteomes" id="UP001324427"/>
    </source>
</evidence>
<dbReference type="FunFam" id="1.25.40.90:FF:000026">
    <property type="entry name" value="RNA binding protein Nrd1"/>
    <property type="match status" value="1"/>
</dbReference>
<evidence type="ECO:0000256" key="3">
    <source>
        <dbReference type="ARBA" id="ARBA00022884"/>
    </source>
</evidence>
<dbReference type="AlphaFoldDB" id="A0AAV9JY77"/>
<dbReference type="GO" id="GO:0032991">
    <property type="term" value="C:protein-containing complex"/>
    <property type="evidence" value="ECO:0007669"/>
    <property type="project" value="UniProtKB-ARBA"/>
</dbReference>
<dbReference type="EMBL" id="JAVFHQ010000001">
    <property type="protein sequence ID" value="KAK4550541.1"/>
    <property type="molecule type" value="Genomic_DNA"/>
</dbReference>
<dbReference type="SUPFAM" id="SSF54928">
    <property type="entry name" value="RNA-binding domain, RBD"/>
    <property type="match status" value="1"/>
</dbReference>
<feature type="region of interest" description="Disordered" evidence="6">
    <location>
        <begin position="218"/>
        <end position="251"/>
    </location>
</feature>
<dbReference type="InterPro" id="IPR035979">
    <property type="entry name" value="RBD_domain_sf"/>
</dbReference>
<keyword evidence="2" id="KW-0597">Phosphoprotein</keyword>
<reference evidence="9 10" key="1">
    <citation type="submission" date="2021-11" db="EMBL/GenBank/DDBJ databases">
        <title>Black yeast isolated from Biological Soil Crust.</title>
        <authorList>
            <person name="Kurbessoian T."/>
        </authorList>
    </citation>
    <scope>NUCLEOTIDE SEQUENCE [LARGE SCALE GENOMIC DNA]</scope>
    <source>
        <strain evidence="9 10">CCFEE 5522</strain>
    </source>
</reference>
<feature type="compositionally biased region" description="Pro residues" evidence="6">
    <location>
        <begin position="229"/>
        <end position="247"/>
    </location>
</feature>
<dbReference type="InterPro" id="IPR006569">
    <property type="entry name" value="CID_dom"/>
</dbReference>
<dbReference type="Gene3D" id="1.25.40.90">
    <property type="match status" value="1"/>
</dbReference>
<dbReference type="PROSITE" id="PS51391">
    <property type="entry name" value="CID"/>
    <property type="match status" value="1"/>
</dbReference>
<dbReference type="SMART" id="SM00582">
    <property type="entry name" value="RPR"/>
    <property type="match status" value="1"/>
</dbReference>
<proteinExistence type="predicted"/>
<keyword evidence="4" id="KW-0539">Nucleus</keyword>
<dbReference type="GO" id="GO:0010629">
    <property type="term" value="P:negative regulation of gene expression"/>
    <property type="evidence" value="ECO:0007669"/>
    <property type="project" value="UniProtKB-ARBA"/>
</dbReference>
<feature type="domain" description="CID" evidence="8">
    <location>
        <begin position="1"/>
        <end position="157"/>
    </location>
</feature>
<dbReference type="InterPro" id="IPR008942">
    <property type="entry name" value="ENTH_VHS"/>
</dbReference>
<dbReference type="GO" id="GO:0031126">
    <property type="term" value="P:sno(s)RNA 3'-end processing"/>
    <property type="evidence" value="ECO:0007669"/>
    <property type="project" value="UniProtKB-ARBA"/>
</dbReference>
<feature type="region of interest" description="Disordered" evidence="6">
    <location>
        <begin position="668"/>
        <end position="744"/>
    </location>
</feature>
<dbReference type="Proteomes" id="UP001324427">
    <property type="component" value="Unassembled WGS sequence"/>
</dbReference>
<feature type="region of interest" description="Disordered" evidence="6">
    <location>
        <begin position="263"/>
        <end position="292"/>
    </location>
</feature>
<evidence type="ECO:0000259" key="8">
    <source>
        <dbReference type="PROSITE" id="PS51391"/>
    </source>
</evidence>
<comment type="subcellular location">
    <subcellularLocation>
        <location evidence="1">Nucleus</location>
    </subcellularLocation>
</comment>
<feature type="region of interest" description="Disordered" evidence="6">
    <location>
        <begin position="415"/>
        <end position="489"/>
    </location>
</feature>
<organism evidence="9 10">
    <name type="scientific">Oleoguttula mirabilis</name>
    <dbReference type="NCBI Taxonomy" id="1507867"/>
    <lineage>
        <taxon>Eukaryota</taxon>
        <taxon>Fungi</taxon>
        <taxon>Dikarya</taxon>
        <taxon>Ascomycota</taxon>
        <taxon>Pezizomycotina</taxon>
        <taxon>Dothideomycetes</taxon>
        <taxon>Dothideomycetidae</taxon>
        <taxon>Mycosphaerellales</taxon>
        <taxon>Teratosphaeriaceae</taxon>
        <taxon>Oleoguttula</taxon>
    </lineage>
</organism>
<dbReference type="CDD" id="cd16984">
    <property type="entry name" value="CID_Nrd1_like"/>
    <property type="match status" value="1"/>
</dbReference>
<feature type="compositionally biased region" description="Gly residues" evidence="6">
    <location>
        <begin position="720"/>
        <end position="734"/>
    </location>
</feature>
<feature type="region of interest" description="Disordered" evidence="6">
    <location>
        <begin position="304"/>
        <end position="326"/>
    </location>
</feature>
<accession>A0AAV9JY77</accession>
<feature type="compositionally biased region" description="Pro residues" evidence="6">
    <location>
        <begin position="344"/>
        <end position="366"/>
    </location>
</feature>
<feature type="region of interest" description="Disordered" evidence="6">
    <location>
        <begin position="338"/>
        <end position="367"/>
    </location>
</feature>
<evidence type="ECO:0000256" key="2">
    <source>
        <dbReference type="ARBA" id="ARBA00022553"/>
    </source>
</evidence>
<evidence type="ECO:0000256" key="5">
    <source>
        <dbReference type="PROSITE-ProRule" id="PRU00176"/>
    </source>
</evidence>
<dbReference type="SMART" id="SM00360">
    <property type="entry name" value="RRM"/>
    <property type="match status" value="1"/>
</dbReference>
<dbReference type="GO" id="GO:0003723">
    <property type="term" value="F:RNA binding"/>
    <property type="evidence" value="ECO:0007669"/>
    <property type="project" value="UniProtKB-UniRule"/>
</dbReference>
<dbReference type="Pfam" id="PF21380">
    <property type="entry name" value="Nrd1-Seb1_dom2"/>
    <property type="match status" value="1"/>
</dbReference>
<evidence type="ECO:0000256" key="4">
    <source>
        <dbReference type="ARBA" id="ARBA00023242"/>
    </source>
</evidence>
<feature type="compositionally biased region" description="Basic and acidic residues" evidence="6">
    <location>
        <begin position="461"/>
        <end position="473"/>
    </location>
</feature>
<dbReference type="FunFam" id="3.30.70.330:FF:000397">
    <property type="entry name" value="RNA binding protein Nrd1"/>
    <property type="match status" value="1"/>
</dbReference>
<dbReference type="PROSITE" id="PS50102">
    <property type="entry name" value="RRM"/>
    <property type="match status" value="1"/>
</dbReference>
<evidence type="ECO:0000313" key="9">
    <source>
        <dbReference type="EMBL" id="KAK4550541.1"/>
    </source>
</evidence>
<dbReference type="Gene3D" id="3.30.70.330">
    <property type="match status" value="1"/>
</dbReference>
<evidence type="ECO:0000259" key="7">
    <source>
        <dbReference type="PROSITE" id="PS50102"/>
    </source>
</evidence>
<feature type="compositionally biased region" description="Pro residues" evidence="6">
    <location>
        <begin position="264"/>
        <end position="273"/>
    </location>
</feature>
<comment type="caution">
    <text evidence="9">The sequence shown here is derived from an EMBL/GenBank/DDBJ whole genome shotgun (WGS) entry which is preliminary data.</text>
</comment>
<dbReference type="InterPro" id="IPR048892">
    <property type="entry name" value="Nrd1_Seb1_dom2"/>
</dbReference>
<dbReference type="GO" id="GO:0005634">
    <property type="term" value="C:nucleus"/>
    <property type="evidence" value="ECO:0007669"/>
    <property type="project" value="UniProtKB-SubCell"/>
</dbReference>
<dbReference type="Pfam" id="PF00076">
    <property type="entry name" value="RRM_1"/>
    <property type="match status" value="1"/>
</dbReference>
<protein>
    <submittedName>
        <fullName evidence="9">Uncharacterized protein</fullName>
    </submittedName>
</protein>
<dbReference type="GO" id="GO:0031124">
    <property type="term" value="P:mRNA 3'-end processing"/>
    <property type="evidence" value="ECO:0007669"/>
    <property type="project" value="UniProtKB-ARBA"/>
</dbReference>
<feature type="compositionally biased region" description="Gly residues" evidence="6">
    <location>
        <begin position="440"/>
        <end position="449"/>
    </location>
</feature>